<organism evidence="5 6">
    <name type="scientific">Solanum commersonii</name>
    <name type="common">Commerson's wild potato</name>
    <name type="synonym">Commerson's nightshade</name>
    <dbReference type="NCBI Taxonomy" id="4109"/>
    <lineage>
        <taxon>Eukaryota</taxon>
        <taxon>Viridiplantae</taxon>
        <taxon>Streptophyta</taxon>
        <taxon>Embryophyta</taxon>
        <taxon>Tracheophyta</taxon>
        <taxon>Spermatophyta</taxon>
        <taxon>Magnoliopsida</taxon>
        <taxon>eudicotyledons</taxon>
        <taxon>Gunneridae</taxon>
        <taxon>Pentapetalae</taxon>
        <taxon>asterids</taxon>
        <taxon>lamiids</taxon>
        <taxon>Solanales</taxon>
        <taxon>Solanaceae</taxon>
        <taxon>Solanoideae</taxon>
        <taxon>Solaneae</taxon>
        <taxon>Solanum</taxon>
    </lineage>
</organism>
<dbReference type="GO" id="GO:0005886">
    <property type="term" value="C:plasma membrane"/>
    <property type="evidence" value="ECO:0007669"/>
    <property type="project" value="TreeGrafter"/>
</dbReference>
<sequence>MHNMHVLSFSLCVCITISCIFIPDAFDTFDPNGNSTIKWDVISWTPDGYVAVVTINNFQKYRHIQPPGWSL</sequence>
<evidence type="ECO:0000256" key="4">
    <source>
        <dbReference type="SAM" id="SignalP"/>
    </source>
</evidence>
<proteinExistence type="inferred from homology"/>
<dbReference type="EMBL" id="JACXVP010000003">
    <property type="protein sequence ID" value="KAG5615392.1"/>
    <property type="molecule type" value="Genomic_DNA"/>
</dbReference>
<evidence type="ECO:0000256" key="1">
    <source>
        <dbReference type="ARBA" id="ARBA00005507"/>
    </source>
</evidence>
<dbReference type="InterPro" id="IPR006918">
    <property type="entry name" value="COBRA_pln"/>
</dbReference>
<evidence type="ECO:0000256" key="2">
    <source>
        <dbReference type="ARBA" id="ARBA00022729"/>
    </source>
</evidence>
<evidence type="ECO:0000256" key="3">
    <source>
        <dbReference type="ARBA" id="ARBA00023180"/>
    </source>
</evidence>
<keyword evidence="6" id="KW-1185">Reference proteome</keyword>
<keyword evidence="3" id="KW-0325">Glycoprotein</keyword>
<feature type="signal peptide" evidence="4">
    <location>
        <begin position="1"/>
        <end position="19"/>
    </location>
</feature>
<evidence type="ECO:0000313" key="5">
    <source>
        <dbReference type="EMBL" id="KAG5615392.1"/>
    </source>
</evidence>
<name>A0A9J5ZT80_SOLCO</name>
<dbReference type="GO" id="GO:0052324">
    <property type="term" value="P:plant-type cell wall cellulose biosynthetic process"/>
    <property type="evidence" value="ECO:0007669"/>
    <property type="project" value="TreeGrafter"/>
</dbReference>
<feature type="chain" id="PRO_5039914137" evidence="4">
    <location>
        <begin position="20"/>
        <end position="71"/>
    </location>
</feature>
<dbReference type="GO" id="GO:0010215">
    <property type="term" value="P:cellulose microfibril organization"/>
    <property type="evidence" value="ECO:0007669"/>
    <property type="project" value="InterPro"/>
</dbReference>
<comment type="similarity">
    <text evidence="1">Belongs to the COBRA family.</text>
</comment>
<accession>A0A9J5ZT80</accession>
<reference evidence="5 6" key="1">
    <citation type="submission" date="2020-09" db="EMBL/GenBank/DDBJ databases">
        <title>De no assembly of potato wild relative species, Solanum commersonii.</title>
        <authorList>
            <person name="Cho K."/>
        </authorList>
    </citation>
    <scope>NUCLEOTIDE SEQUENCE [LARGE SCALE GENOMIC DNA]</scope>
    <source>
        <strain evidence="5">LZ3.2</strain>
        <tissue evidence="5">Leaf</tissue>
    </source>
</reference>
<dbReference type="Proteomes" id="UP000824120">
    <property type="component" value="Chromosome 3"/>
</dbReference>
<gene>
    <name evidence="5" type="ORF">H5410_015216</name>
</gene>
<dbReference type="PANTHER" id="PTHR31673:SF61">
    <property type="entry name" value="PROTEIN COBRA"/>
    <property type="match status" value="1"/>
</dbReference>
<dbReference type="OrthoDB" id="1723138at2759"/>
<protein>
    <submittedName>
        <fullName evidence="5">Uncharacterized protein</fullName>
    </submittedName>
</protein>
<dbReference type="PANTHER" id="PTHR31673">
    <property type="entry name" value="PROTEIN COBRA"/>
    <property type="match status" value="1"/>
</dbReference>
<comment type="caution">
    <text evidence="5">The sequence shown here is derived from an EMBL/GenBank/DDBJ whole genome shotgun (WGS) entry which is preliminary data.</text>
</comment>
<evidence type="ECO:0000313" key="6">
    <source>
        <dbReference type="Proteomes" id="UP000824120"/>
    </source>
</evidence>
<keyword evidence="2 4" id="KW-0732">Signal</keyword>
<dbReference type="AlphaFoldDB" id="A0A9J5ZT80"/>